<dbReference type="EMBL" id="ML978125">
    <property type="protein sequence ID" value="KAF2100001.1"/>
    <property type="molecule type" value="Genomic_DNA"/>
</dbReference>
<name>A0A9P4M6T1_9PEZI</name>
<evidence type="ECO:0000313" key="2">
    <source>
        <dbReference type="EMBL" id="KAF2100001.1"/>
    </source>
</evidence>
<feature type="compositionally biased region" description="Basic and acidic residues" evidence="1">
    <location>
        <begin position="192"/>
        <end position="201"/>
    </location>
</feature>
<reference evidence="2" key="1">
    <citation type="journal article" date="2020" name="Stud. Mycol.">
        <title>101 Dothideomycetes genomes: a test case for predicting lifestyles and emergence of pathogens.</title>
        <authorList>
            <person name="Haridas S."/>
            <person name="Albert R."/>
            <person name="Binder M."/>
            <person name="Bloem J."/>
            <person name="Labutti K."/>
            <person name="Salamov A."/>
            <person name="Andreopoulos B."/>
            <person name="Baker S."/>
            <person name="Barry K."/>
            <person name="Bills G."/>
            <person name="Bluhm B."/>
            <person name="Cannon C."/>
            <person name="Castanera R."/>
            <person name="Culley D."/>
            <person name="Daum C."/>
            <person name="Ezra D."/>
            <person name="Gonzalez J."/>
            <person name="Henrissat B."/>
            <person name="Kuo A."/>
            <person name="Liang C."/>
            <person name="Lipzen A."/>
            <person name="Lutzoni F."/>
            <person name="Magnuson J."/>
            <person name="Mondo S."/>
            <person name="Nolan M."/>
            <person name="Ohm R."/>
            <person name="Pangilinan J."/>
            <person name="Park H.-J."/>
            <person name="Ramirez L."/>
            <person name="Alfaro M."/>
            <person name="Sun H."/>
            <person name="Tritt A."/>
            <person name="Yoshinaga Y."/>
            <person name="Zwiers L.-H."/>
            <person name="Turgeon B."/>
            <person name="Goodwin S."/>
            <person name="Spatafora J."/>
            <person name="Crous P."/>
            <person name="Grigoriev I."/>
        </authorList>
    </citation>
    <scope>NUCLEOTIDE SEQUENCE</scope>
    <source>
        <strain evidence="2">CBS 133067</strain>
    </source>
</reference>
<sequence length="201" mass="23399">MYLTSPKSSKSSSCKSIHKMAKDKYTVHYSDIRRRCETPPPPIFPHRSQRSPTPSPEKRSNLQRVLYLHHGGRTLLPRRSEIKKTKASDWCKDYGLPSLRGLPIKSYSKIFALLSAGDSPDRRNLYTAISPGMSLPRKLGLLSNVFWEYETEEERVEDDEDVSMEDYDNEQEDQEKHEDEDEEEYEEYEGSDDTRDGDYKP</sequence>
<protein>
    <submittedName>
        <fullName evidence="2">Uncharacterized protein</fullName>
    </submittedName>
</protein>
<accession>A0A9P4M6T1</accession>
<feature type="compositionally biased region" description="Acidic residues" evidence="1">
    <location>
        <begin position="152"/>
        <end position="191"/>
    </location>
</feature>
<proteinExistence type="predicted"/>
<evidence type="ECO:0000313" key="3">
    <source>
        <dbReference type="Proteomes" id="UP000799772"/>
    </source>
</evidence>
<evidence type="ECO:0000256" key="1">
    <source>
        <dbReference type="SAM" id="MobiDB-lite"/>
    </source>
</evidence>
<dbReference type="AlphaFoldDB" id="A0A9P4M6T1"/>
<dbReference type="Proteomes" id="UP000799772">
    <property type="component" value="Unassembled WGS sequence"/>
</dbReference>
<feature type="region of interest" description="Disordered" evidence="1">
    <location>
        <begin position="152"/>
        <end position="201"/>
    </location>
</feature>
<feature type="region of interest" description="Disordered" evidence="1">
    <location>
        <begin position="32"/>
        <end position="59"/>
    </location>
</feature>
<keyword evidence="3" id="KW-1185">Reference proteome</keyword>
<gene>
    <name evidence="2" type="ORF">NA57DRAFT_55932</name>
</gene>
<comment type="caution">
    <text evidence="2">The sequence shown here is derived from an EMBL/GenBank/DDBJ whole genome shotgun (WGS) entry which is preliminary data.</text>
</comment>
<organism evidence="2 3">
    <name type="scientific">Rhizodiscina lignyota</name>
    <dbReference type="NCBI Taxonomy" id="1504668"/>
    <lineage>
        <taxon>Eukaryota</taxon>
        <taxon>Fungi</taxon>
        <taxon>Dikarya</taxon>
        <taxon>Ascomycota</taxon>
        <taxon>Pezizomycotina</taxon>
        <taxon>Dothideomycetes</taxon>
        <taxon>Pleosporomycetidae</taxon>
        <taxon>Aulographales</taxon>
        <taxon>Rhizodiscinaceae</taxon>
        <taxon>Rhizodiscina</taxon>
    </lineage>
</organism>